<dbReference type="PIRSF" id="PIRSF000027">
    <property type="entry name" value="Cytc_c_prime"/>
    <property type="match status" value="1"/>
</dbReference>
<keyword evidence="12" id="KW-1185">Reference proteome</keyword>
<reference evidence="9" key="1">
    <citation type="submission" date="2022-06" db="EMBL/GenBank/DDBJ databases">
        <title>Physiological and biochemical characterization and genomic elucidation of a strain of the genus Ensifer adhaerens M8 that combines arsenic oxidation and chromium reduction.</title>
        <authorList>
            <person name="Li X."/>
            <person name="Yu c."/>
        </authorList>
    </citation>
    <scope>NUCLEOTIDE SEQUENCE</scope>
    <source>
        <strain evidence="9">M8</strain>
    </source>
</reference>
<dbReference type="Proteomes" id="UP001055460">
    <property type="component" value="Chromosome"/>
</dbReference>
<sequence>MKIRALMLAAALAGLGVTAVTAADEPQVVRQQAMKKVGAATGALAGIAKGEKPYDAEVVKASLTTISETMKTFPDHFPAGSEAGHETEASPKIWENLDDFKAKAAKLGTDAEAVLAQLPADQAAVGAALGGIGKDCGSCHESYRLKKN</sequence>
<name>A0A9Q8YAH4_ENSAD</name>
<protein>
    <submittedName>
        <fullName evidence="9">Cytochrome c</fullName>
    </submittedName>
</protein>
<evidence type="ECO:0000313" key="11">
    <source>
        <dbReference type="Proteomes" id="UP001055460"/>
    </source>
</evidence>
<dbReference type="AlphaFoldDB" id="A0A9Q8YAH4"/>
<dbReference type="GO" id="GO:0022900">
    <property type="term" value="P:electron transport chain"/>
    <property type="evidence" value="ECO:0007669"/>
    <property type="project" value="InterPro"/>
</dbReference>
<evidence type="ECO:0000256" key="2">
    <source>
        <dbReference type="ARBA" id="ARBA00022617"/>
    </source>
</evidence>
<evidence type="ECO:0000256" key="6">
    <source>
        <dbReference type="PIRSR" id="PIRSR000027-1"/>
    </source>
</evidence>
<keyword evidence="8" id="KW-0732">Signal</keyword>
<keyword evidence="1" id="KW-0813">Transport</keyword>
<comment type="PTM">
    <text evidence="7">Binds 1 heme group per subunit.</text>
</comment>
<dbReference type="GO" id="GO:0005506">
    <property type="term" value="F:iron ion binding"/>
    <property type="evidence" value="ECO:0007669"/>
    <property type="project" value="InterPro"/>
</dbReference>
<feature type="signal peptide" evidence="8">
    <location>
        <begin position="1"/>
        <end position="22"/>
    </location>
</feature>
<feature type="chain" id="PRO_5040339113" evidence="8">
    <location>
        <begin position="23"/>
        <end position="148"/>
    </location>
</feature>
<dbReference type="RefSeq" id="WP_034789273.1">
    <property type="nucleotide sequence ID" value="NZ_CAXURO020000001.1"/>
</dbReference>
<keyword evidence="4" id="KW-0249">Electron transport</keyword>
<dbReference type="InterPro" id="IPR010980">
    <property type="entry name" value="Cyt_c/b562"/>
</dbReference>
<dbReference type="GO" id="GO:0042597">
    <property type="term" value="C:periplasmic space"/>
    <property type="evidence" value="ECO:0007669"/>
    <property type="project" value="InterPro"/>
</dbReference>
<dbReference type="SUPFAM" id="SSF47175">
    <property type="entry name" value="Cytochromes"/>
    <property type="match status" value="1"/>
</dbReference>
<evidence type="ECO:0000313" key="9">
    <source>
        <dbReference type="EMBL" id="USJ24029.1"/>
    </source>
</evidence>
<gene>
    <name evidence="9" type="ORF">NE863_03285</name>
    <name evidence="10" type="ORF">P4B07_03495</name>
</gene>
<dbReference type="EMBL" id="CP121308">
    <property type="protein sequence ID" value="WFP91454.1"/>
    <property type="molecule type" value="Genomic_DNA"/>
</dbReference>
<reference evidence="10 12" key="2">
    <citation type="submission" date="2023-03" db="EMBL/GenBank/DDBJ databases">
        <title>Comparative genome and transcriptome analysis combination mining strategies for increasing vitamin B12 production of Ensifer adhaerens strain.</title>
        <authorList>
            <person name="Yongheng L."/>
        </authorList>
    </citation>
    <scope>NUCLEOTIDE SEQUENCE [LARGE SCALE GENOMIC DNA]</scope>
    <source>
        <strain evidence="10 12">Casida A-T305</strain>
    </source>
</reference>
<dbReference type="GeneID" id="29519980"/>
<evidence type="ECO:0000256" key="5">
    <source>
        <dbReference type="ARBA" id="ARBA00023004"/>
    </source>
</evidence>
<dbReference type="Pfam" id="PF01322">
    <property type="entry name" value="Cytochrom_C_2"/>
    <property type="match status" value="1"/>
</dbReference>
<feature type="binding site" description="axial binding residue" evidence="6">
    <location>
        <position position="140"/>
    </location>
    <ligand>
        <name>heme c</name>
        <dbReference type="ChEBI" id="CHEBI:61717"/>
    </ligand>
    <ligandPart>
        <name>Fe</name>
        <dbReference type="ChEBI" id="CHEBI:18248"/>
    </ligandPart>
</feature>
<proteinExistence type="predicted"/>
<dbReference type="PROSITE" id="PS51009">
    <property type="entry name" value="CYTCII"/>
    <property type="match status" value="1"/>
</dbReference>
<dbReference type="GO" id="GO:0020037">
    <property type="term" value="F:heme binding"/>
    <property type="evidence" value="ECO:0007669"/>
    <property type="project" value="InterPro"/>
</dbReference>
<evidence type="ECO:0000313" key="10">
    <source>
        <dbReference type="EMBL" id="WFP91454.1"/>
    </source>
</evidence>
<dbReference type="Proteomes" id="UP001214094">
    <property type="component" value="Chromosome"/>
</dbReference>
<keyword evidence="2 7" id="KW-0349">Heme</keyword>
<organism evidence="9 11">
    <name type="scientific">Ensifer adhaerens</name>
    <name type="common">Sinorhizobium morelense</name>
    <dbReference type="NCBI Taxonomy" id="106592"/>
    <lineage>
        <taxon>Bacteria</taxon>
        <taxon>Pseudomonadati</taxon>
        <taxon>Pseudomonadota</taxon>
        <taxon>Alphaproteobacteria</taxon>
        <taxon>Hyphomicrobiales</taxon>
        <taxon>Rhizobiaceae</taxon>
        <taxon>Sinorhizobium/Ensifer group</taxon>
        <taxon>Ensifer</taxon>
    </lineage>
</organism>
<dbReference type="PRINTS" id="PR00608">
    <property type="entry name" value="CYTCHROMECII"/>
</dbReference>
<feature type="binding site" description="covalent" evidence="7">
    <location>
        <position position="136"/>
    </location>
    <ligand>
        <name>heme c</name>
        <dbReference type="ChEBI" id="CHEBI:61717"/>
    </ligand>
</feature>
<keyword evidence="5 6" id="KW-0408">Iron</keyword>
<evidence type="ECO:0000313" key="12">
    <source>
        <dbReference type="Proteomes" id="UP001214094"/>
    </source>
</evidence>
<keyword evidence="3 6" id="KW-0479">Metal-binding</keyword>
<evidence type="ECO:0000256" key="8">
    <source>
        <dbReference type="SAM" id="SignalP"/>
    </source>
</evidence>
<evidence type="ECO:0000256" key="3">
    <source>
        <dbReference type="ARBA" id="ARBA00022723"/>
    </source>
</evidence>
<evidence type="ECO:0000256" key="7">
    <source>
        <dbReference type="PIRSR" id="PIRSR000027-2"/>
    </source>
</evidence>
<dbReference type="GO" id="GO:0009055">
    <property type="term" value="F:electron transfer activity"/>
    <property type="evidence" value="ECO:0007669"/>
    <property type="project" value="InterPro"/>
</dbReference>
<dbReference type="OrthoDB" id="9811729at2"/>
<dbReference type="KEGG" id="eah:FA04_03465"/>
<feature type="binding site" description="covalent" evidence="7">
    <location>
        <position position="139"/>
    </location>
    <ligand>
        <name>heme c</name>
        <dbReference type="ChEBI" id="CHEBI:61717"/>
    </ligand>
</feature>
<dbReference type="Gene3D" id="1.20.120.10">
    <property type="entry name" value="Cytochrome c/b562"/>
    <property type="match status" value="1"/>
</dbReference>
<dbReference type="InterPro" id="IPR002321">
    <property type="entry name" value="Cyt_c_II"/>
</dbReference>
<dbReference type="InterPro" id="IPR012127">
    <property type="entry name" value="Cyt_c_prime"/>
</dbReference>
<evidence type="ECO:0000256" key="1">
    <source>
        <dbReference type="ARBA" id="ARBA00022448"/>
    </source>
</evidence>
<dbReference type="EMBL" id="CP098807">
    <property type="protein sequence ID" value="USJ24029.1"/>
    <property type="molecule type" value="Genomic_DNA"/>
</dbReference>
<dbReference type="InterPro" id="IPR015984">
    <property type="entry name" value="Cyt_c_prime_subgr"/>
</dbReference>
<evidence type="ECO:0000256" key="4">
    <source>
        <dbReference type="ARBA" id="ARBA00022982"/>
    </source>
</evidence>
<accession>A0A9Q8YAH4</accession>